<dbReference type="InterPro" id="IPR002885">
    <property type="entry name" value="PPR_rpt"/>
</dbReference>
<reference evidence="4" key="1">
    <citation type="journal article" date="2022" name="Plant J.">
        <title>Strategies of tolerance reflected in two North American maple genomes.</title>
        <authorList>
            <person name="McEvoy S.L."/>
            <person name="Sezen U.U."/>
            <person name="Trouern-Trend A."/>
            <person name="McMahon S.M."/>
            <person name="Schaberg P.G."/>
            <person name="Yang J."/>
            <person name="Wegrzyn J.L."/>
            <person name="Swenson N.G."/>
        </authorList>
    </citation>
    <scope>NUCLEOTIDE SEQUENCE</scope>
    <source>
        <strain evidence="4">NS2018</strain>
    </source>
</reference>
<reference evidence="4" key="2">
    <citation type="submission" date="2023-06" db="EMBL/GenBank/DDBJ databases">
        <authorList>
            <person name="Swenson N.G."/>
            <person name="Wegrzyn J.L."/>
            <person name="Mcevoy S.L."/>
        </authorList>
    </citation>
    <scope>NUCLEOTIDE SEQUENCE</scope>
    <source>
        <strain evidence="4">NS2018</strain>
        <tissue evidence="4">Leaf</tissue>
    </source>
</reference>
<evidence type="ECO:0008006" key="6">
    <source>
        <dbReference type="Google" id="ProtNLM"/>
    </source>
</evidence>
<feature type="repeat" description="PPR" evidence="3">
    <location>
        <begin position="75"/>
        <end position="109"/>
    </location>
</feature>
<evidence type="ECO:0000313" key="5">
    <source>
        <dbReference type="Proteomes" id="UP001168877"/>
    </source>
</evidence>
<dbReference type="Pfam" id="PF13812">
    <property type="entry name" value="PPR_3"/>
    <property type="match status" value="1"/>
</dbReference>
<feature type="repeat" description="PPR" evidence="3">
    <location>
        <begin position="40"/>
        <end position="74"/>
    </location>
</feature>
<sequence length="196" mass="21898">MVEPDVMAYVTLIMGLCKGGEVERGYELFREMKEKGILIDRAIYRVLVDGFMGKGKVGKACDLLKDLMDSGSRADLGIYNYIIGGLCNVKHVYKAYKLFEVTVQDGLEPNFATVNPMLFVVGKEERIMMALEVFEEIKGKGFSTAAIYKILMGAFHKIGDVQKALSLYGEMKDLNLELDSSTYSIAIQCFVENEDV</sequence>
<organism evidence="4 5">
    <name type="scientific">Acer saccharum</name>
    <name type="common">Sugar maple</name>
    <dbReference type="NCBI Taxonomy" id="4024"/>
    <lineage>
        <taxon>Eukaryota</taxon>
        <taxon>Viridiplantae</taxon>
        <taxon>Streptophyta</taxon>
        <taxon>Embryophyta</taxon>
        <taxon>Tracheophyta</taxon>
        <taxon>Spermatophyta</taxon>
        <taxon>Magnoliopsida</taxon>
        <taxon>eudicotyledons</taxon>
        <taxon>Gunneridae</taxon>
        <taxon>Pentapetalae</taxon>
        <taxon>rosids</taxon>
        <taxon>malvids</taxon>
        <taxon>Sapindales</taxon>
        <taxon>Sapindaceae</taxon>
        <taxon>Hippocastanoideae</taxon>
        <taxon>Acereae</taxon>
        <taxon>Acer</taxon>
    </lineage>
</organism>
<dbReference type="AlphaFoldDB" id="A0AA39RQI7"/>
<gene>
    <name evidence="4" type="ORF">LWI29_000958</name>
</gene>
<dbReference type="GO" id="GO:0003729">
    <property type="term" value="F:mRNA binding"/>
    <property type="evidence" value="ECO:0007669"/>
    <property type="project" value="TreeGrafter"/>
</dbReference>
<comment type="similarity">
    <text evidence="1">Belongs to the PPR family. P subfamily.</text>
</comment>
<keyword evidence="5" id="KW-1185">Reference proteome</keyword>
<name>A0AA39RQI7_ACESA</name>
<protein>
    <recommendedName>
        <fullName evidence="6">Pentatricopeptide repeat-containing protein</fullName>
    </recommendedName>
</protein>
<dbReference type="NCBIfam" id="TIGR00756">
    <property type="entry name" value="PPR"/>
    <property type="match status" value="4"/>
</dbReference>
<dbReference type="Gene3D" id="1.25.40.10">
    <property type="entry name" value="Tetratricopeptide repeat domain"/>
    <property type="match status" value="2"/>
</dbReference>
<dbReference type="PANTHER" id="PTHR47932:SF10">
    <property type="entry name" value="OS07G0179000 PROTEIN"/>
    <property type="match status" value="1"/>
</dbReference>
<dbReference type="InterPro" id="IPR011990">
    <property type="entry name" value="TPR-like_helical_dom_sf"/>
</dbReference>
<evidence type="ECO:0000256" key="2">
    <source>
        <dbReference type="ARBA" id="ARBA00022737"/>
    </source>
</evidence>
<feature type="repeat" description="PPR" evidence="3">
    <location>
        <begin position="144"/>
        <end position="178"/>
    </location>
</feature>
<accession>A0AA39RQI7</accession>
<feature type="repeat" description="PPR" evidence="3">
    <location>
        <begin position="5"/>
        <end position="39"/>
    </location>
</feature>
<dbReference type="Proteomes" id="UP001168877">
    <property type="component" value="Unassembled WGS sequence"/>
</dbReference>
<keyword evidence="2" id="KW-0677">Repeat</keyword>
<comment type="caution">
    <text evidence="4">The sequence shown here is derived from an EMBL/GenBank/DDBJ whole genome shotgun (WGS) entry which is preliminary data.</text>
</comment>
<evidence type="ECO:0000313" key="4">
    <source>
        <dbReference type="EMBL" id="KAK0577836.1"/>
    </source>
</evidence>
<evidence type="ECO:0000256" key="3">
    <source>
        <dbReference type="PROSITE-ProRule" id="PRU00708"/>
    </source>
</evidence>
<proteinExistence type="inferred from homology"/>
<dbReference type="PANTHER" id="PTHR47932">
    <property type="entry name" value="ATPASE EXPRESSION PROTEIN 3"/>
    <property type="match status" value="1"/>
</dbReference>
<evidence type="ECO:0000256" key="1">
    <source>
        <dbReference type="ARBA" id="ARBA00007626"/>
    </source>
</evidence>
<dbReference type="Pfam" id="PF13041">
    <property type="entry name" value="PPR_2"/>
    <property type="match status" value="2"/>
</dbReference>
<dbReference type="EMBL" id="JAUESC010000385">
    <property type="protein sequence ID" value="KAK0577836.1"/>
    <property type="molecule type" value="Genomic_DNA"/>
</dbReference>
<dbReference type="PROSITE" id="PS51375">
    <property type="entry name" value="PPR"/>
    <property type="match status" value="4"/>
</dbReference>